<dbReference type="AlphaFoldDB" id="D5WF07"/>
<sequence>MDTCKRRGILQRNTAARTLAAAAFAPIEAGRQITDGKAQMNGSTAQTGMTALLGASAGETSAERFTRGIEVLKRIGGTGYDIPVNRLAQVAPDLARLTVEFGYGDILSRPGLDLGLRQIATVAALMAHGSVQPQLKYHMTGFLNAGGEPAELVEMLFLAIAILGFPVSINAVGIVREIFRERGLAFDPIAPVSDDGTARYQRGLEVLDGLMANPEKYVEKLASTSPELARWSVEFAFGEIFVREGLDPKARQIASISMLAAAGNRCDLLRLHIEAGLESGLSRAEITEALMQLAVYAGFPSALNAFGVADAVFTKPEQKEKEGAGGRVSANAIVSETRKARSERGLATLARTSAQAGEAVVNSFNDLAPDIGRAIVEHSYGDIFSRAGLDAKTRELAACSALAAVGSKATETPLRVHANAALTAGATQAEIVETLLNVLPYRGYPAVEESMRVVGEEFRKRSDHAQKAAGERQ</sequence>
<dbReference type="InterPro" id="IPR052512">
    <property type="entry name" value="4CMD/NDH-1_regulator"/>
</dbReference>
<evidence type="ECO:0000313" key="3">
    <source>
        <dbReference type="Proteomes" id="UP000002190"/>
    </source>
</evidence>
<feature type="domain" description="Carboxymuconolactone decarboxylase-like" evidence="1">
    <location>
        <begin position="92"/>
        <end position="177"/>
    </location>
</feature>
<dbReference type="GeneID" id="301094585"/>
<dbReference type="InterPro" id="IPR029032">
    <property type="entry name" value="AhpD-like"/>
</dbReference>
<dbReference type="eggNOG" id="COG0599">
    <property type="taxonomic scope" value="Bacteria"/>
</dbReference>
<organism evidence="2 3">
    <name type="scientific">Paraburkholderia atlantica</name>
    <dbReference type="NCBI Taxonomy" id="2654982"/>
    <lineage>
        <taxon>Bacteria</taxon>
        <taxon>Pseudomonadati</taxon>
        <taxon>Pseudomonadota</taxon>
        <taxon>Betaproteobacteria</taxon>
        <taxon>Burkholderiales</taxon>
        <taxon>Burkholderiaceae</taxon>
        <taxon>Paraburkholderia</taxon>
    </lineage>
</organism>
<dbReference type="Proteomes" id="UP000002190">
    <property type="component" value="Chromosome 2"/>
</dbReference>
<reference evidence="3" key="1">
    <citation type="submission" date="2010-04" db="EMBL/GenBank/DDBJ databases">
        <title>Complete sequence of chromosome 2 of Burkholderia sp. CCGE1002.</title>
        <authorList>
            <consortium name="US DOE Joint Genome Institute"/>
            <person name="Lucas S."/>
            <person name="Copeland A."/>
            <person name="Lapidus A."/>
            <person name="Cheng J.-F."/>
            <person name="Bruce D."/>
            <person name="Goodwin L."/>
            <person name="Pitluck S."/>
            <person name="Chertkov O."/>
            <person name="Detter J.C."/>
            <person name="Han C."/>
            <person name="Tapia R."/>
            <person name="Land M."/>
            <person name="Hauser L."/>
            <person name="Kyrpides N."/>
            <person name="Ovchinnikova G."/>
            <person name="Martinez-Romero E."/>
            <person name="Hernandez M.A.R."/>
            <person name="Tiedje J.M."/>
            <person name="Woyke T."/>
        </authorList>
    </citation>
    <scope>NUCLEOTIDE SEQUENCE [LARGE SCALE GENOMIC DNA]</scope>
    <source>
        <strain evidence="3">CCGE1002</strain>
    </source>
</reference>
<dbReference type="PANTHER" id="PTHR33570:SF2">
    <property type="entry name" value="CARBOXYMUCONOLACTONE DECARBOXYLASE-LIKE DOMAIN-CONTAINING PROTEIN"/>
    <property type="match status" value="1"/>
</dbReference>
<reference evidence="2 3" key="2">
    <citation type="journal article" date="2012" name="J. Bacteriol.">
        <title>Genome Sequences of Burkholderia sp. Strains CCGE1002 and H160, Isolated from Legume Nodules in Mexico and Brazil.</title>
        <authorList>
            <person name="Ormeno-Orrillo E."/>
            <person name="Rogel M.A."/>
            <person name="Chueire L.M."/>
            <person name="Tiedje J.M."/>
            <person name="Martinez-Romero E."/>
            <person name="Hungria M."/>
        </authorList>
    </citation>
    <scope>NUCLEOTIDE SEQUENCE [LARGE SCALE GENOMIC DNA]</scope>
    <source>
        <strain evidence="2 3">CCGE1002</strain>
    </source>
</reference>
<feature type="domain" description="Carboxymuconolactone decarboxylase-like" evidence="1">
    <location>
        <begin position="226"/>
        <end position="310"/>
    </location>
</feature>
<dbReference type="EMBL" id="CP002014">
    <property type="protein sequence ID" value="ADG17312.1"/>
    <property type="molecule type" value="Genomic_DNA"/>
</dbReference>
<proteinExistence type="predicted"/>
<accession>D5WF07</accession>
<gene>
    <name evidence="2" type="ordered locus">BC1002_3270</name>
</gene>
<dbReference type="HOGENOM" id="CLU_637562_0_0_4"/>
<protein>
    <submittedName>
        <fullName evidence="2">Carboxymuconolactone decarboxylase</fullName>
    </submittedName>
</protein>
<dbReference type="SUPFAM" id="SSF69118">
    <property type="entry name" value="AhpD-like"/>
    <property type="match status" value="2"/>
</dbReference>
<dbReference type="KEGG" id="bge:BC1002_3270"/>
<dbReference type="Pfam" id="PF02627">
    <property type="entry name" value="CMD"/>
    <property type="match status" value="3"/>
</dbReference>
<dbReference type="Gene3D" id="1.20.1290.10">
    <property type="entry name" value="AhpD-like"/>
    <property type="match status" value="3"/>
</dbReference>
<dbReference type="PANTHER" id="PTHR33570">
    <property type="entry name" value="4-CARBOXYMUCONOLACTONE DECARBOXYLASE FAMILY PROTEIN"/>
    <property type="match status" value="1"/>
</dbReference>
<name>D5WF07_PARAM</name>
<evidence type="ECO:0000313" key="2">
    <source>
        <dbReference type="EMBL" id="ADG17312.1"/>
    </source>
</evidence>
<evidence type="ECO:0000259" key="1">
    <source>
        <dbReference type="Pfam" id="PF02627"/>
    </source>
</evidence>
<feature type="domain" description="Carboxymuconolactone decarboxylase-like" evidence="1">
    <location>
        <begin position="369"/>
        <end position="454"/>
    </location>
</feature>
<dbReference type="RefSeq" id="WP_013091115.1">
    <property type="nucleotide sequence ID" value="NC_014118.1"/>
</dbReference>
<dbReference type="STRING" id="640511.BC1002_3270"/>
<dbReference type="GO" id="GO:0051920">
    <property type="term" value="F:peroxiredoxin activity"/>
    <property type="evidence" value="ECO:0007669"/>
    <property type="project" value="InterPro"/>
</dbReference>
<dbReference type="InterPro" id="IPR003779">
    <property type="entry name" value="CMD-like"/>
</dbReference>